<dbReference type="STRING" id="1382522.W6MKR7"/>
<keyword evidence="3" id="KW-1185">Reference proteome</keyword>
<dbReference type="GO" id="GO:0016491">
    <property type="term" value="F:oxidoreductase activity"/>
    <property type="evidence" value="ECO:0007669"/>
    <property type="project" value="InterPro"/>
</dbReference>
<sequence length="488" mass="52950">MSKERVIVIGAGISGLKAAIDIHAAGIKDVLVLEARNRIGGRIYTTHEGKNSTYDIGASWFHAAGLNPLFLKSVAKGNVDYFFDDNSASIVTSGEDLRPEWKIGSVVEEIKVFARNFKGEDTSLHNVIASYLKQNENVLTPEQKKYAPAVARLGEIGPATSWDATSGKFTFAPYSGRDAFNTSTYEKVLENEVEGFPKENILLGKVVTEVVNDSGTFTVKTALGDKYEADFVVVSIPQPLLKLAGSSEEGAIKFSPPLPFESQLAKTSHGTLAKVVLEFDSSFWPDSEKFLIIPDTEEINTEIETPPIAFSNVYQQGDVPKTWEFPALVANLKPIKNVNSLVFLIPSPAAQYFETSAPSAAWPILKPILEKIAPGTEIPEPTNIIVTNWSQDPYSRGTISASAPSDLPIVKELANGWGNIRFAGEHTIEEGKGCAHGAWLSGKREADYIIEHSKDGKGEGRLESSCKSLPAAAHLCASDIFPNFPPLP</sequence>
<name>W6MKR7_9ASCO</name>
<reference evidence="2" key="1">
    <citation type="submission" date="2013-12" db="EMBL/GenBank/DDBJ databases">
        <authorList>
            <person name="Genoscope - CEA"/>
        </authorList>
    </citation>
    <scope>NUCLEOTIDE SEQUENCE</scope>
    <source>
        <strain evidence="2">CBS 1993</strain>
    </source>
</reference>
<dbReference type="RefSeq" id="XP_022459070.1">
    <property type="nucleotide sequence ID" value="XM_022603357.1"/>
</dbReference>
<dbReference type="Gene3D" id="3.90.660.10">
    <property type="match status" value="1"/>
</dbReference>
<evidence type="ECO:0000313" key="2">
    <source>
        <dbReference type="EMBL" id="CDK27074.1"/>
    </source>
</evidence>
<dbReference type="OrthoDB" id="5046242at2759"/>
<dbReference type="PANTHER" id="PTHR10742">
    <property type="entry name" value="FLAVIN MONOAMINE OXIDASE"/>
    <property type="match status" value="1"/>
</dbReference>
<evidence type="ECO:0000313" key="3">
    <source>
        <dbReference type="Proteomes" id="UP000019384"/>
    </source>
</evidence>
<dbReference type="InterPro" id="IPR050281">
    <property type="entry name" value="Flavin_monoamine_oxidase"/>
</dbReference>
<feature type="domain" description="Amine oxidase" evidence="1">
    <location>
        <begin position="188"/>
        <end position="450"/>
    </location>
</feature>
<dbReference type="HOGENOM" id="CLU_004498_10_1_1"/>
<protein>
    <recommendedName>
        <fullName evidence="1">Amine oxidase domain-containing protein</fullName>
    </recommendedName>
</protein>
<dbReference type="SUPFAM" id="SSF51905">
    <property type="entry name" value="FAD/NAD(P)-binding domain"/>
    <property type="match status" value="1"/>
</dbReference>
<dbReference type="Pfam" id="PF01593">
    <property type="entry name" value="Amino_oxidase"/>
    <property type="match status" value="2"/>
</dbReference>
<dbReference type="Proteomes" id="UP000019384">
    <property type="component" value="Unassembled WGS sequence"/>
</dbReference>
<organism evidence="2 3">
    <name type="scientific">Kuraishia capsulata CBS 1993</name>
    <dbReference type="NCBI Taxonomy" id="1382522"/>
    <lineage>
        <taxon>Eukaryota</taxon>
        <taxon>Fungi</taxon>
        <taxon>Dikarya</taxon>
        <taxon>Ascomycota</taxon>
        <taxon>Saccharomycotina</taxon>
        <taxon>Pichiomycetes</taxon>
        <taxon>Pichiales</taxon>
        <taxon>Pichiaceae</taxon>
        <taxon>Kuraishia</taxon>
    </lineage>
</organism>
<evidence type="ECO:0000259" key="1">
    <source>
        <dbReference type="Pfam" id="PF01593"/>
    </source>
</evidence>
<reference evidence="2" key="2">
    <citation type="submission" date="2014-02" db="EMBL/GenBank/DDBJ databases">
        <title>Complete DNA sequence of /Kuraishia capsulata/ illustrates novel genomic features among budding yeasts (/Saccharomycotina/).</title>
        <authorList>
            <person name="Morales L."/>
            <person name="Noel B."/>
            <person name="Porcel B."/>
            <person name="Marcet-Houben M."/>
            <person name="Hullo M-F."/>
            <person name="Sacerdot C."/>
            <person name="Tekaia F."/>
            <person name="Leh-Louis V."/>
            <person name="Despons L."/>
            <person name="Khanna V."/>
            <person name="Aury J-M."/>
            <person name="Barbe V."/>
            <person name="Couloux A."/>
            <person name="Labadie K."/>
            <person name="Pelletier E."/>
            <person name="Souciet J-L."/>
            <person name="Boekhout T."/>
            <person name="Gabaldon T."/>
            <person name="Wincker P."/>
            <person name="Dujon B."/>
        </authorList>
    </citation>
    <scope>NUCLEOTIDE SEQUENCE</scope>
    <source>
        <strain evidence="2">CBS 1993</strain>
    </source>
</reference>
<dbReference type="PANTHER" id="PTHR10742:SF410">
    <property type="entry name" value="LYSINE-SPECIFIC HISTONE DEMETHYLASE 2"/>
    <property type="match status" value="1"/>
</dbReference>
<dbReference type="InterPro" id="IPR002937">
    <property type="entry name" value="Amino_oxidase"/>
</dbReference>
<gene>
    <name evidence="2" type="ORF">KUCA_T00003051001</name>
</gene>
<dbReference type="SUPFAM" id="SSF54373">
    <property type="entry name" value="FAD-linked reductases, C-terminal domain"/>
    <property type="match status" value="1"/>
</dbReference>
<dbReference type="InterPro" id="IPR036188">
    <property type="entry name" value="FAD/NAD-bd_sf"/>
</dbReference>
<feature type="domain" description="Amine oxidase" evidence="1">
    <location>
        <begin position="13"/>
        <end position="69"/>
    </location>
</feature>
<dbReference type="Gene3D" id="3.50.50.60">
    <property type="entry name" value="FAD/NAD(P)-binding domain"/>
    <property type="match status" value="1"/>
</dbReference>
<dbReference type="GeneID" id="34520458"/>
<proteinExistence type="predicted"/>
<dbReference type="EMBL" id="HG793127">
    <property type="protein sequence ID" value="CDK27074.1"/>
    <property type="molecule type" value="Genomic_DNA"/>
</dbReference>
<dbReference type="AlphaFoldDB" id="W6MKR7"/>
<accession>W6MKR7</accession>